<dbReference type="InterPro" id="IPR050266">
    <property type="entry name" value="AB_hydrolase_sf"/>
</dbReference>
<keyword evidence="2" id="KW-0378">Hydrolase</keyword>
<dbReference type="GO" id="GO:0016787">
    <property type="term" value="F:hydrolase activity"/>
    <property type="evidence" value="ECO:0007669"/>
    <property type="project" value="UniProtKB-KW"/>
</dbReference>
<feature type="domain" description="AB hydrolase-1" evidence="1">
    <location>
        <begin position="79"/>
        <end position="452"/>
    </location>
</feature>
<dbReference type="PANTHER" id="PTHR43798:SF27">
    <property type="entry name" value="HYDROLASE ALPHA_BETA HYDROLASE FOLD FAMILY"/>
    <property type="match status" value="1"/>
</dbReference>
<comment type="caution">
    <text evidence="2">The sequence shown here is derived from an EMBL/GenBank/DDBJ whole genome shotgun (WGS) entry which is preliminary data.</text>
</comment>
<keyword evidence="3" id="KW-1185">Reference proteome</keyword>
<protein>
    <submittedName>
        <fullName evidence="2">Alpha/beta hydrolase</fullName>
    </submittedName>
</protein>
<accession>A0ABT5L905</accession>
<reference evidence="2 3" key="1">
    <citation type="submission" date="2022-10" db="EMBL/GenBank/DDBJ databases">
        <title>Alteromonas sp. chi3 Genome sequencing.</title>
        <authorList>
            <person name="Park S."/>
        </authorList>
    </citation>
    <scope>NUCLEOTIDE SEQUENCE [LARGE SCALE GENOMIC DNA]</scope>
    <source>
        <strain evidence="3">chi3</strain>
    </source>
</reference>
<evidence type="ECO:0000259" key="1">
    <source>
        <dbReference type="Pfam" id="PF00561"/>
    </source>
</evidence>
<sequence>MRSIYVLIAFLLFYLTSIGRPLAANIENETPMIFTANNGTQVDAYQGQLMVKENRDNPSSRHIRINYVRFPATRDNAGPPIIYLAGGPGGSGIRTAQGRRFELFMAMREFGDVIALDQRGTGQSQKPEQCMATNQPDISRLYDEASWRLLYREAVRQCFVHWQQQGIDIYGYNTTQNALDINDLRLHLGAEKVSLWGISYGSHLALAAVKEFAEHIDKLVLASVEGLSQTVKLPARTDAYFQRVQDVLNAQALGEQVPDLLKLMRRVHQTLNDAPLELTLTRQDGTAVSVPVNATHLQRTASFMIADPGPYLATLIQLYQSLGHGDSRMLQGLLQQFGYADRPLMFDLMPTAMDISSGISAQRLAMVEQQANDAVLGLQLNFPMPLLANLDPRMDLGEHFRRIPQSDIPVLVLSGTLDGRTYPTSQREALRGMSAAQFVTVANAGHNLFMSSPAVTQTIQAFMRSKPLSSSVIQLPLPALAMPAR</sequence>
<name>A0ABT5L905_9ALTE</name>
<dbReference type="EMBL" id="JAQQXP010000003">
    <property type="protein sequence ID" value="MDC8832433.1"/>
    <property type="molecule type" value="Genomic_DNA"/>
</dbReference>
<proteinExistence type="predicted"/>
<evidence type="ECO:0000313" key="3">
    <source>
        <dbReference type="Proteomes" id="UP001218788"/>
    </source>
</evidence>
<dbReference type="Gene3D" id="3.40.50.1820">
    <property type="entry name" value="alpha/beta hydrolase"/>
    <property type="match status" value="2"/>
</dbReference>
<dbReference type="SUPFAM" id="SSF53474">
    <property type="entry name" value="alpha/beta-Hydrolases"/>
    <property type="match status" value="1"/>
</dbReference>
<organism evidence="2 3">
    <name type="scientific">Alteromonas gilva</name>
    <dbReference type="NCBI Taxonomy" id="2987522"/>
    <lineage>
        <taxon>Bacteria</taxon>
        <taxon>Pseudomonadati</taxon>
        <taxon>Pseudomonadota</taxon>
        <taxon>Gammaproteobacteria</taxon>
        <taxon>Alteromonadales</taxon>
        <taxon>Alteromonadaceae</taxon>
        <taxon>Alteromonas/Salinimonas group</taxon>
        <taxon>Alteromonas</taxon>
    </lineage>
</organism>
<gene>
    <name evidence="2" type="ORF">OIK42_16880</name>
</gene>
<dbReference type="Pfam" id="PF00561">
    <property type="entry name" value="Abhydrolase_1"/>
    <property type="match status" value="1"/>
</dbReference>
<dbReference type="PANTHER" id="PTHR43798">
    <property type="entry name" value="MONOACYLGLYCEROL LIPASE"/>
    <property type="match status" value="1"/>
</dbReference>
<dbReference type="InterPro" id="IPR029058">
    <property type="entry name" value="AB_hydrolase_fold"/>
</dbReference>
<dbReference type="Proteomes" id="UP001218788">
    <property type="component" value="Unassembled WGS sequence"/>
</dbReference>
<dbReference type="InterPro" id="IPR000073">
    <property type="entry name" value="AB_hydrolase_1"/>
</dbReference>
<evidence type="ECO:0000313" key="2">
    <source>
        <dbReference type="EMBL" id="MDC8832433.1"/>
    </source>
</evidence>
<dbReference type="RefSeq" id="WP_273642254.1">
    <property type="nucleotide sequence ID" value="NZ_JAQQXP010000003.1"/>
</dbReference>